<dbReference type="PANTHER" id="PTHR11214">
    <property type="entry name" value="BETA-1,3-N-ACETYLGLUCOSAMINYLTRANSFERASE"/>
    <property type="match status" value="1"/>
</dbReference>
<evidence type="ECO:0000256" key="3">
    <source>
        <dbReference type="ARBA" id="ARBA00022676"/>
    </source>
</evidence>
<evidence type="ECO:0000256" key="11">
    <source>
        <dbReference type="SAM" id="MobiDB-lite"/>
    </source>
</evidence>
<evidence type="ECO:0000256" key="6">
    <source>
        <dbReference type="ARBA" id="ARBA00022968"/>
    </source>
</evidence>
<evidence type="ECO:0000256" key="1">
    <source>
        <dbReference type="ARBA" id="ARBA00004323"/>
    </source>
</evidence>
<keyword evidence="9" id="KW-0472">Membrane</keyword>
<dbReference type="Proteomes" id="UP000663828">
    <property type="component" value="Unassembled WGS sequence"/>
</dbReference>
<sequence length="235" mass="27522">MYYFYTQNQSSIKDNVGTYLKRFGKNSDGTDPIRTVFESEYDHDDLEVFYNLVSKEFALGLRCMRKPDQPVTTSNSNLNDTDQMNSNRTQDRSAALQKNHNQSSSISNASHGFRYSFIIANADACSYESVDLLIIVISKSDNYKTRDAIRRTWDFDEKLNQNIRLENKIFRDIIQVELPQQYTLVTHRELALWEWSLRYCHSAKFLFKTDDDVFVNLVALLKFMSPLRHKPRKNA</sequence>
<keyword evidence="4" id="KW-0808">Transferase</keyword>
<proteinExistence type="inferred from homology"/>
<dbReference type="GO" id="GO:0000139">
    <property type="term" value="C:Golgi membrane"/>
    <property type="evidence" value="ECO:0007669"/>
    <property type="project" value="UniProtKB-SubCell"/>
</dbReference>
<evidence type="ECO:0000313" key="13">
    <source>
        <dbReference type="Proteomes" id="UP000663828"/>
    </source>
</evidence>
<dbReference type="GO" id="GO:0016758">
    <property type="term" value="F:hexosyltransferase activity"/>
    <property type="evidence" value="ECO:0007669"/>
    <property type="project" value="InterPro"/>
</dbReference>
<keyword evidence="13" id="KW-1185">Reference proteome</keyword>
<evidence type="ECO:0000256" key="8">
    <source>
        <dbReference type="ARBA" id="ARBA00023034"/>
    </source>
</evidence>
<dbReference type="PANTHER" id="PTHR11214:SF3">
    <property type="entry name" value="BETA-1,3-GALACTOSYLTRANSFERASE 6"/>
    <property type="match status" value="1"/>
</dbReference>
<keyword evidence="8 10" id="KW-0333">Golgi apparatus</keyword>
<keyword evidence="6" id="KW-0735">Signal-anchor</keyword>
<reference evidence="12" key="1">
    <citation type="submission" date="2021-02" db="EMBL/GenBank/DDBJ databases">
        <authorList>
            <person name="Nowell W R."/>
        </authorList>
    </citation>
    <scope>NUCLEOTIDE SEQUENCE</scope>
</reference>
<comment type="similarity">
    <text evidence="2 10">Belongs to the glycosyltransferase 31 family.</text>
</comment>
<feature type="region of interest" description="Disordered" evidence="11">
    <location>
        <begin position="69"/>
        <end position="106"/>
    </location>
</feature>
<keyword evidence="3 10" id="KW-0328">Glycosyltransferase</keyword>
<evidence type="ECO:0000256" key="9">
    <source>
        <dbReference type="ARBA" id="ARBA00023136"/>
    </source>
</evidence>
<gene>
    <name evidence="12" type="ORF">XAT740_LOCUS27004</name>
</gene>
<keyword evidence="7" id="KW-1133">Transmembrane helix</keyword>
<dbReference type="EC" id="2.4.1.-" evidence="10"/>
<feature type="compositionally biased region" description="Polar residues" evidence="11">
    <location>
        <begin position="70"/>
        <end position="88"/>
    </location>
</feature>
<dbReference type="AlphaFoldDB" id="A0A815BBE9"/>
<name>A0A815BBE9_ADIRI</name>
<accession>A0A815BBE9</accession>
<evidence type="ECO:0000256" key="10">
    <source>
        <dbReference type="RuleBase" id="RU363063"/>
    </source>
</evidence>
<dbReference type="Gene3D" id="3.90.550.50">
    <property type="match status" value="1"/>
</dbReference>
<dbReference type="EMBL" id="CAJNOR010002228">
    <property type="protein sequence ID" value="CAF1265395.1"/>
    <property type="molecule type" value="Genomic_DNA"/>
</dbReference>
<evidence type="ECO:0000313" key="12">
    <source>
        <dbReference type="EMBL" id="CAF1265395.1"/>
    </source>
</evidence>
<comment type="subcellular location">
    <subcellularLocation>
        <location evidence="1 10">Golgi apparatus membrane</location>
        <topology evidence="1 10">Single-pass type II membrane protein</topology>
    </subcellularLocation>
</comment>
<evidence type="ECO:0000256" key="4">
    <source>
        <dbReference type="ARBA" id="ARBA00022679"/>
    </source>
</evidence>
<dbReference type="GO" id="GO:0006493">
    <property type="term" value="P:protein O-linked glycosylation"/>
    <property type="evidence" value="ECO:0007669"/>
    <property type="project" value="TreeGrafter"/>
</dbReference>
<dbReference type="InterPro" id="IPR002659">
    <property type="entry name" value="Glyco_trans_31"/>
</dbReference>
<feature type="non-terminal residue" evidence="12">
    <location>
        <position position="1"/>
    </location>
</feature>
<evidence type="ECO:0000256" key="5">
    <source>
        <dbReference type="ARBA" id="ARBA00022692"/>
    </source>
</evidence>
<comment type="caution">
    <text evidence="12">The sequence shown here is derived from an EMBL/GenBank/DDBJ whole genome shotgun (WGS) entry which is preliminary data.</text>
</comment>
<keyword evidence="5" id="KW-0812">Transmembrane</keyword>
<organism evidence="12 13">
    <name type="scientific">Adineta ricciae</name>
    <name type="common">Rotifer</name>
    <dbReference type="NCBI Taxonomy" id="249248"/>
    <lineage>
        <taxon>Eukaryota</taxon>
        <taxon>Metazoa</taxon>
        <taxon>Spiralia</taxon>
        <taxon>Gnathifera</taxon>
        <taxon>Rotifera</taxon>
        <taxon>Eurotatoria</taxon>
        <taxon>Bdelloidea</taxon>
        <taxon>Adinetida</taxon>
        <taxon>Adinetidae</taxon>
        <taxon>Adineta</taxon>
    </lineage>
</organism>
<evidence type="ECO:0000256" key="2">
    <source>
        <dbReference type="ARBA" id="ARBA00008661"/>
    </source>
</evidence>
<evidence type="ECO:0000256" key="7">
    <source>
        <dbReference type="ARBA" id="ARBA00022989"/>
    </source>
</evidence>
<protein>
    <recommendedName>
        <fullName evidence="10">Hexosyltransferase</fullName>
        <ecNumber evidence="10">2.4.1.-</ecNumber>
    </recommendedName>
</protein>
<feature type="compositionally biased region" description="Polar residues" evidence="11">
    <location>
        <begin position="96"/>
        <end position="106"/>
    </location>
</feature>
<dbReference type="Pfam" id="PF01762">
    <property type="entry name" value="Galactosyl_T"/>
    <property type="match status" value="1"/>
</dbReference>